<organism evidence="2 3">
    <name type="scientific">Peribacillus glennii</name>
    <dbReference type="NCBI Taxonomy" id="2303991"/>
    <lineage>
        <taxon>Bacteria</taxon>
        <taxon>Bacillati</taxon>
        <taxon>Bacillota</taxon>
        <taxon>Bacilli</taxon>
        <taxon>Bacillales</taxon>
        <taxon>Bacillaceae</taxon>
        <taxon>Peribacillus</taxon>
    </lineage>
</organism>
<evidence type="ECO:0000313" key="2">
    <source>
        <dbReference type="EMBL" id="RFU65484.1"/>
    </source>
</evidence>
<feature type="compositionally biased region" description="Basic and acidic residues" evidence="1">
    <location>
        <begin position="25"/>
        <end position="44"/>
    </location>
</feature>
<dbReference type="EMBL" id="QVTD01000003">
    <property type="protein sequence ID" value="RFU65484.1"/>
    <property type="molecule type" value="Genomic_DNA"/>
</dbReference>
<dbReference type="OrthoDB" id="2907320at2"/>
<protein>
    <submittedName>
        <fullName evidence="2">Small, acid-soluble spore protein L</fullName>
    </submittedName>
</protein>
<gene>
    <name evidence="2" type="ORF">D0466_06240</name>
</gene>
<keyword evidence="3" id="KW-1185">Reference proteome</keyword>
<comment type="caution">
    <text evidence="2">The sequence shown here is derived from an EMBL/GenBank/DDBJ whole genome shotgun (WGS) entry which is preliminary data.</text>
</comment>
<dbReference type="AlphaFoldDB" id="A0A372LHL6"/>
<feature type="region of interest" description="Disordered" evidence="1">
    <location>
        <begin position="1"/>
        <end position="44"/>
    </location>
</feature>
<reference evidence="2 3" key="1">
    <citation type="submission" date="2018-08" db="EMBL/GenBank/DDBJ databases">
        <title>Bacillus chawlae sp. nov., Bacillus glennii sp. nov., and Bacillus saganii sp. nov. Isolated from the Vehicle Assembly Building at Kennedy Space Center where the Viking Spacecraft were Assembled.</title>
        <authorList>
            <person name="Seuylemezian A."/>
            <person name="Vaishampayan P."/>
        </authorList>
    </citation>
    <scope>NUCLEOTIDE SEQUENCE [LARGE SCALE GENOMIC DNA]</scope>
    <source>
        <strain evidence="2 3">V44-8</strain>
    </source>
</reference>
<accession>A0A372LHL6</accession>
<evidence type="ECO:0000256" key="1">
    <source>
        <dbReference type="SAM" id="MobiDB-lite"/>
    </source>
</evidence>
<name>A0A372LHL6_9BACI</name>
<dbReference type="Proteomes" id="UP000262939">
    <property type="component" value="Unassembled WGS sequence"/>
</dbReference>
<sequence length="44" mass="4785">MSKNRNRGTAAHSGVNPQGYSTGAERARDPKTKLENAAKRDNTK</sequence>
<dbReference type="RefSeq" id="WP_117321659.1">
    <property type="nucleotide sequence ID" value="NZ_QVTD01000003.1"/>
</dbReference>
<evidence type="ECO:0000313" key="3">
    <source>
        <dbReference type="Proteomes" id="UP000262939"/>
    </source>
</evidence>
<proteinExistence type="predicted"/>